<name>A0A6I3SPI7_HELMO</name>
<dbReference type="EMBL" id="WNKU01000049">
    <property type="protein sequence ID" value="MTV50970.1"/>
    <property type="molecule type" value="Genomic_DNA"/>
</dbReference>
<organism evidence="1 2">
    <name type="scientific">Heliobacterium mobile</name>
    <name type="common">Heliobacillus mobilis</name>
    <dbReference type="NCBI Taxonomy" id="28064"/>
    <lineage>
        <taxon>Bacteria</taxon>
        <taxon>Bacillati</taxon>
        <taxon>Bacillota</taxon>
        <taxon>Clostridia</taxon>
        <taxon>Eubacteriales</taxon>
        <taxon>Heliobacteriaceae</taxon>
        <taxon>Heliobacterium</taxon>
    </lineage>
</organism>
<dbReference type="Proteomes" id="UP000430670">
    <property type="component" value="Unassembled WGS sequence"/>
</dbReference>
<sequence length="73" mass="8545">MSIHQPHVRPIVRGKAKAAISLFNGYTRIEKLDWELFSEGNTMIESVEAYLRRYGNYPEVIQADKSYRSRENL</sequence>
<proteinExistence type="predicted"/>
<evidence type="ECO:0000313" key="1">
    <source>
        <dbReference type="EMBL" id="MTV50970.1"/>
    </source>
</evidence>
<accession>A0A6I3SPI7</accession>
<dbReference type="OrthoDB" id="9770860at2"/>
<gene>
    <name evidence="1" type="ORF">GJ688_18805</name>
</gene>
<dbReference type="AlphaFoldDB" id="A0A6I3SPI7"/>
<evidence type="ECO:0000313" key="2">
    <source>
        <dbReference type="Proteomes" id="UP000430670"/>
    </source>
</evidence>
<reference evidence="1 2" key="1">
    <citation type="submission" date="2019-11" db="EMBL/GenBank/DDBJ databases">
        <title>Whole-genome sequence of a the green, strictly anaerobic photosynthetic bacterium Heliobacillus mobilis DSM 6151.</title>
        <authorList>
            <person name="Kyndt J.A."/>
            <person name="Meyer T.E."/>
        </authorList>
    </citation>
    <scope>NUCLEOTIDE SEQUENCE [LARGE SCALE GENOMIC DNA]</scope>
    <source>
        <strain evidence="1 2">DSM 6151</strain>
    </source>
</reference>
<comment type="caution">
    <text evidence="1">The sequence shown here is derived from an EMBL/GenBank/DDBJ whole genome shotgun (WGS) entry which is preliminary data.</text>
</comment>
<keyword evidence="2" id="KW-1185">Reference proteome</keyword>
<protein>
    <submittedName>
        <fullName evidence="1">Uncharacterized protein</fullName>
    </submittedName>
</protein>